<dbReference type="PANTHER" id="PTHR13696:SF99">
    <property type="entry name" value="COBYRINIC ACID AC-DIAMIDE SYNTHASE"/>
    <property type="match status" value="1"/>
</dbReference>
<dbReference type="Proteomes" id="UP000077763">
    <property type="component" value="Unassembled WGS sequence"/>
</dbReference>
<dbReference type="CDD" id="cd02042">
    <property type="entry name" value="ParAB_family"/>
    <property type="match status" value="1"/>
</dbReference>
<proteinExistence type="predicted"/>
<evidence type="ECO:0000313" key="2">
    <source>
        <dbReference type="EMBL" id="OAH98973.1"/>
    </source>
</evidence>
<dbReference type="InterPro" id="IPR027417">
    <property type="entry name" value="P-loop_NTPase"/>
</dbReference>
<sequence length="268" mass="29847">MKGGVGKTTLSFNIAIDLATSHDKKVLLVDLDPQANATIVSMSETEIQNHEASAKKTITHALMRACRPIAPVRFSPTPSLNINDFLFNRYSPSSPSKTGRMDMIPSDLQVSTMLRSLPLGPFDLDALLTNSVINEYDYILLDCAPTYSTLTNMALNSSRGVLIPMIADSFGVWGTNLMQEVLQDHNAEFGHVQRKIGVVFTLWEDQTHARKYSGQIIARWANGKVFTTKIGKNNWYRIANGQRVDIGQKSPAAKAEFNKLMQEFLAYY</sequence>
<dbReference type="EMBL" id="LUUH01000085">
    <property type="protein sequence ID" value="OAH98973.1"/>
    <property type="molecule type" value="Genomic_DNA"/>
</dbReference>
<dbReference type="AlphaFoldDB" id="A0A177M096"/>
<dbReference type="PANTHER" id="PTHR13696">
    <property type="entry name" value="P-LOOP CONTAINING NUCLEOSIDE TRIPHOSPHATE HYDROLASE"/>
    <property type="match status" value="1"/>
</dbReference>
<name>A0A177M096_METMH</name>
<dbReference type="Gene3D" id="3.40.50.300">
    <property type="entry name" value="P-loop containing nucleotide triphosphate hydrolases"/>
    <property type="match status" value="1"/>
</dbReference>
<gene>
    <name evidence="2" type="ORF">A1353_21610</name>
</gene>
<dbReference type="InterPro" id="IPR025669">
    <property type="entry name" value="AAA_dom"/>
</dbReference>
<feature type="domain" description="AAA" evidence="1">
    <location>
        <begin position="2"/>
        <end position="180"/>
    </location>
</feature>
<evidence type="ECO:0000259" key="1">
    <source>
        <dbReference type="Pfam" id="PF13614"/>
    </source>
</evidence>
<dbReference type="Pfam" id="PF13614">
    <property type="entry name" value="AAA_31"/>
    <property type="match status" value="1"/>
</dbReference>
<evidence type="ECO:0000313" key="3">
    <source>
        <dbReference type="Proteomes" id="UP000077763"/>
    </source>
</evidence>
<accession>A0A177M096</accession>
<protein>
    <recommendedName>
        <fullName evidence="1">AAA domain-containing protein</fullName>
    </recommendedName>
</protein>
<dbReference type="InterPro" id="IPR050678">
    <property type="entry name" value="DNA_Partitioning_ATPase"/>
</dbReference>
<dbReference type="SUPFAM" id="SSF52540">
    <property type="entry name" value="P-loop containing nucleoside triphosphate hydrolases"/>
    <property type="match status" value="1"/>
</dbReference>
<reference evidence="2 3" key="1">
    <citation type="submission" date="2016-03" db="EMBL/GenBank/DDBJ databases">
        <authorList>
            <person name="Ploux O."/>
        </authorList>
    </citation>
    <scope>NUCLEOTIDE SEQUENCE [LARGE SCALE GENOMIC DNA]</scope>
    <source>
        <strain evidence="2 3">R-45371</strain>
    </source>
</reference>
<comment type="caution">
    <text evidence="2">The sequence shown here is derived from an EMBL/GenBank/DDBJ whole genome shotgun (WGS) entry which is preliminary data.</text>
</comment>
<organism evidence="2 3">
    <name type="scientific">Methylomonas methanica</name>
    <dbReference type="NCBI Taxonomy" id="421"/>
    <lineage>
        <taxon>Bacteria</taxon>
        <taxon>Pseudomonadati</taxon>
        <taxon>Pseudomonadota</taxon>
        <taxon>Gammaproteobacteria</taxon>
        <taxon>Methylococcales</taxon>
        <taxon>Methylococcaceae</taxon>
        <taxon>Methylomonas</taxon>
    </lineage>
</organism>